<gene>
    <name evidence="3" type="ORF">FVW59_07165</name>
</gene>
<dbReference type="PROSITE" id="PS51257">
    <property type="entry name" value="PROKAR_LIPOPROTEIN"/>
    <property type="match status" value="1"/>
</dbReference>
<keyword evidence="1" id="KW-0732">Signal</keyword>
<keyword evidence="4" id="KW-1185">Reference proteome</keyword>
<dbReference type="SUPFAM" id="SSF51735">
    <property type="entry name" value="NAD(P)-binding Rossmann-fold domains"/>
    <property type="match status" value="1"/>
</dbReference>
<dbReference type="RefSeq" id="WP_148063529.1">
    <property type="nucleotide sequence ID" value="NZ_VRYZ01000002.1"/>
</dbReference>
<dbReference type="EMBL" id="VRYZ01000002">
    <property type="protein sequence ID" value="TXS93594.1"/>
    <property type="molecule type" value="Genomic_DNA"/>
</dbReference>
<dbReference type="GO" id="GO:0016646">
    <property type="term" value="F:oxidoreductase activity, acting on the CH-NH group of donors, NAD or NADP as acceptor"/>
    <property type="evidence" value="ECO:0007669"/>
    <property type="project" value="TreeGrafter"/>
</dbReference>
<feature type="signal peptide" evidence="1">
    <location>
        <begin position="1"/>
        <end position="18"/>
    </location>
</feature>
<dbReference type="Gene3D" id="3.40.50.720">
    <property type="entry name" value="NAD(P)-binding Rossmann-like Domain"/>
    <property type="match status" value="1"/>
</dbReference>
<dbReference type="InterPro" id="IPR016040">
    <property type="entry name" value="NAD(P)-bd_dom"/>
</dbReference>
<name>A0A5C9A0T3_9GAMM</name>
<dbReference type="Pfam" id="PF13460">
    <property type="entry name" value="NAD_binding_10"/>
    <property type="match status" value="1"/>
</dbReference>
<dbReference type="PANTHER" id="PTHR43355:SF2">
    <property type="entry name" value="FLAVIN REDUCTASE (NADPH)"/>
    <property type="match status" value="1"/>
</dbReference>
<evidence type="ECO:0000256" key="1">
    <source>
        <dbReference type="SAM" id="SignalP"/>
    </source>
</evidence>
<comment type="caution">
    <text evidence="3">The sequence shown here is derived from an EMBL/GenBank/DDBJ whole genome shotgun (WGS) entry which is preliminary data.</text>
</comment>
<dbReference type="OrthoDB" id="9803892at2"/>
<proteinExistence type="predicted"/>
<protein>
    <submittedName>
        <fullName evidence="3">NAD(P)H-binding protein</fullName>
    </submittedName>
</protein>
<organism evidence="3 4">
    <name type="scientific">Parahaliea aestuarii</name>
    <dbReference type="NCBI Taxonomy" id="1852021"/>
    <lineage>
        <taxon>Bacteria</taxon>
        <taxon>Pseudomonadati</taxon>
        <taxon>Pseudomonadota</taxon>
        <taxon>Gammaproteobacteria</taxon>
        <taxon>Cellvibrionales</taxon>
        <taxon>Halieaceae</taxon>
        <taxon>Parahaliea</taxon>
    </lineage>
</organism>
<dbReference type="InterPro" id="IPR036291">
    <property type="entry name" value="NAD(P)-bd_dom_sf"/>
</dbReference>
<dbReference type="InterPro" id="IPR051606">
    <property type="entry name" value="Polyketide_Oxido-like"/>
</dbReference>
<feature type="chain" id="PRO_5022837143" evidence="1">
    <location>
        <begin position="19"/>
        <end position="247"/>
    </location>
</feature>
<evidence type="ECO:0000313" key="3">
    <source>
        <dbReference type="EMBL" id="TXS93594.1"/>
    </source>
</evidence>
<dbReference type="Proteomes" id="UP000321933">
    <property type="component" value="Unassembled WGS sequence"/>
</dbReference>
<reference evidence="3 4" key="1">
    <citation type="submission" date="2019-08" db="EMBL/GenBank/DDBJ databases">
        <title>Parahaliea maris sp. nov., isolated from the surface seawater.</title>
        <authorList>
            <person name="Liu Y."/>
        </authorList>
    </citation>
    <scope>NUCLEOTIDE SEQUENCE [LARGE SCALE GENOMIC DNA]</scope>
    <source>
        <strain evidence="3 4">S2-26</strain>
    </source>
</reference>
<evidence type="ECO:0000259" key="2">
    <source>
        <dbReference type="Pfam" id="PF13460"/>
    </source>
</evidence>
<accession>A0A5C9A0T3</accession>
<evidence type="ECO:0000313" key="4">
    <source>
        <dbReference type="Proteomes" id="UP000321933"/>
    </source>
</evidence>
<feature type="domain" description="NAD(P)-binding" evidence="2">
    <location>
        <begin position="46"/>
        <end position="230"/>
    </location>
</feature>
<dbReference type="AlphaFoldDB" id="A0A5C9A0T3"/>
<sequence length="247" mass="26797">MVCRSALVLLILLLVACAGPQDRLAPAEITADRAPVTRDTTIALLGGTGMVGGYLLREALAAGYPLRVLSRSPGRLDYLGDRVTVVQGDAREPAVIERLLRGADIVVTAIGPTGSEQMLSTAVSGNVVAAMKSLGIQRYIVVSGGAVVVPGDQRSFTGWWVRQLARLRYPSILRDKQAEYDVLAASGIDWTLVRCPLIAAEDYQREPRISLTTPTDFHLRAGELARFILEEVEVPQYRREGPFLGSR</sequence>
<dbReference type="PANTHER" id="PTHR43355">
    <property type="entry name" value="FLAVIN REDUCTASE (NADPH)"/>
    <property type="match status" value="1"/>
</dbReference>